<dbReference type="RefSeq" id="WP_048849032.1">
    <property type="nucleotide sequence ID" value="NZ_BALE01000021.1"/>
</dbReference>
<keyword evidence="2" id="KW-0472">Membrane</keyword>
<organism evidence="3 4">
    <name type="scientific">Tanticharoenia sakaeratensis NBRC 103193</name>
    <dbReference type="NCBI Taxonomy" id="1231623"/>
    <lineage>
        <taxon>Bacteria</taxon>
        <taxon>Pseudomonadati</taxon>
        <taxon>Pseudomonadota</taxon>
        <taxon>Alphaproteobacteria</taxon>
        <taxon>Acetobacterales</taxon>
        <taxon>Acetobacteraceae</taxon>
        <taxon>Tanticharoenia</taxon>
    </lineage>
</organism>
<keyword evidence="2" id="KW-1133">Transmembrane helix</keyword>
<evidence type="ECO:0000256" key="2">
    <source>
        <dbReference type="SAM" id="Phobius"/>
    </source>
</evidence>
<feature type="region of interest" description="Disordered" evidence="1">
    <location>
        <begin position="91"/>
        <end position="112"/>
    </location>
</feature>
<sequence>MQRPHDPIDGLSEDGLPRAGATLIHLPVRARTLKAPDAARYLSISYGRLRLLRLFGTGPARADADTYRVEDLDTYMAGLYERAGISSLEQARHRAEARKPADGSGPPLTGAGMRALRHHAERSPIPSAAAFMQLATSRELFGHGIFFLLKAMALFGFIMLCLSSTPLLKTHFG</sequence>
<keyword evidence="2" id="KW-0812">Transmembrane</keyword>
<reference evidence="3 4" key="1">
    <citation type="submission" date="2012-10" db="EMBL/GenBank/DDBJ databases">
        <title>Genome sequencing of Tanticharoenia sakaeratensis NBRC 103193.</title>
        <authorList>
            <person name="Azuma Y."/>
            <person name="Hadano H."/>
            <person name="Hirakawa H."/>
            <person name="Matsushita K."/>
        </authorList>
    </citation>
    <scope>NUCLEOTIDE SEQUENCE [LARGE SCALE GENOMIC DNA]</scope>
    <source>
        <strain evidence="3 4">NBRC 103193</strain>
    </source>
</reference>
<feature type="compositionally biased region" description="Basic and acidic residues" evidence="1">
    <location>
        <begin position="91"/>
        <end position="101"/>
    </location>
</feature>
<keyword evidence="4" id="KW-1185">Reference proteome</keyword>
<name>A0A0D6MM43_9PROT</name>
<gene>
    <name evidence="3" type="ORF">Tasa_021_081</name>
</gene>
<accession>A0A0D6MM43</accession>
<dbReference type="EMBL" id="BALE01000021">
    <property type="protein sequence ID" value="GAN54500.1"/>
    <property type="molecule type" value="Genomic_DNA"/>
</dbReference>
<proteinExistence type="predicted"/>
<protein>
    <submittedName>
        <fullName evidence="3">Uncharacterized protein</fullName>
    </submittedName>
</protein>
<evidence type="ECO:0000313" key="4">
    <source>
        <dbReference type="Proteomes" id="UP000032679"/>
    </source>
</evidence>
<dbReference type="Proteomes" id="UP000032679">
    <property type="component" value="Unassembled WGS sequence"/>
</dbReference>
<feature type="transmembrane region" description="Helical" evidence="2">
    <location>
        <begin position="140"/>
        <end position="162"/>
    </location>
</feature>
<comment type="caution">
    <text evidence="3">The sequence shown here is derived from an EMBL/GenBank/DDBJ whole genome shotgun (WGS) entry which is preliminary data.</text>
</comment>
<dbReference type="OrthoDB" id="7284865at2"/>
<evidence type="ECO:0000256" key="1">
    <source>
        <dbReference type="SAM" id="MobiDB-lite"/>
    </source>
</evidence>
<dbReference type="AlphaFoldDB" id="A0A0D6MM43"/>
<evidence type="ECO:0000313" key="3">
    <source>
        <dbReference type="EMBL" id="GAN54500.1"/>
    </source>
</evidence>